<evidence type="ECO:0000313" key="3">
    <source>
        <dbReference type="Proteomes" id="UP001064879"/>
    </source>
</evidence>
<reference evidence="2" key="1">
    <citation type="submission" date="2022-03" db="EMBL/GenBank/DDBJ databases">
        <title>Brevibacterium spongiae sp. nov., isolated from marine sponge.</title>
        <authorList>
            <person name="Li Z."/>
            <person name="Zhang M."/>
        </authorList>
    </citation>
    <scope>NUCLEOTIDE SEQUENCE</scope>
    <source>
        <strain evidence="2">WHS-Z9</strain>
    </source>
</reference>
<keyword evidence="3" id="KW-1185">Reference proteome</keyword>
<dbReference type="Proteomes" id="UP001064879">
    <property type="component" value="Chromosome"/>
</dbReference>
<dbReference type="PANTHER" id="PTHR42791:SF1">
    <property type="entry name" value="N-ACETYLTRANSFERASE DOMAIN-CONTAINING PROTEIN"/>
    <property type="match status" value="1"/>
</dbReference>
<sequence>MGITIARITPEHGPQARTLIARAFANDPLINWLFPPTDMSLDQRLDAIAIFYWPDVEAYAAAGTGHVALDGNEVVGASMWSLPNTTRPASVLPSSTTVATILLGEKLKELASAMKAARATGRTPETPYLHDLAVDDGCRSSGIGAKLLEAGLDEYGTDGSWLETTNPRNHSFYERFGFNIDAQHRIADSDITMTRMVRGRTGFLPTN</sequence>
<evidence type="ECO:0000313" key="2">
    <source>
        <dbReference type="EMBL" id="UVI35128.1"/>
    </source>
</evidence>
<dbReference type="RefSeq" id="WP_265417801.1">
    <property type="nucleotide sequence ID" value="NZ_CP093443.1"/>
</dbReference>
<dbReference type="PROSITE" id="PS51186">
    <property type="entry name" value="GNAT"/>
    <property type="match status" value="1"/>
</dbReference>
<dbReference type="InterPro" id="IPR052523">
    <property type="entry name" value="Trichothecene_AcTrans"/>
</dbReference>
<name>A0ABY5SKU3_9MICO</name>
<dbReference type="SUPFAM" id="SSF55729">
    <property type="entry name" value="Acyl-CoA N-acyltransferases (Nat)"/>
    <property type="match status" value="1"/>
</dbReference>
<protein>
    <submittedName>
        <fullName evidence="2">GNAT family N-acetyltransferase</fullName>
    </submittedName>
</protein>
<proteinExistence type="predicted"/>
<feature type="domain" description="N-acetyltransferase" evidence="1">
    <location>
        <begin position="3"/>
        <end position="198"/>
    </location>
</feature>
<accession>A0ABY5SKU3</accession>
<dbReference type="InterPro" id="IPR000182">
    <property type="entry name" value="GNAT_dom"/>
</dbReference>
<dbReference type="InterPro" id="IPR016181">
    <property type="entry name" value="Acyl_CoA_acyltransferase"/>
</dbReference>
<dbReference type="Pfam" id="PF00583">
    <property type="entry name" value="Acetyltransf_1"/>
    <property type="match status" value="1"/>
</dbReference>
<gene>
    <name evidence="2" type="ORF">L1F31_13520</name>
</gene>
<dbReference type="Gene3D" id="3.40.630.30">
    <property type="match status" value="1"/>
</dbReference>
<evidence type="ECO:0000259" key="1">
    <source>
        <dbReference type="PROSITE" id="PS51186"/>
    </source>
</evidence>
<dbReference type="CDD" id="cd04301">
    <property type="entry name" value="NAT_SF"/>
    <property type="match status" value="1"/>
</dbReference>
<organism evidence="2 3">
    <name type="scientific">Brevibacterium spongiae</name>
    <dbReference type="NCBI Taxonomy" id="2909672"/>
    <lineage>
        <taxon>Bacteria</taxon>
        <taxon>Bacillati</taxon>
        <taxon>Actinomycetota</taxon>
        <taxon>Actinomycetes</taxon>
        <taxon>Micrococcales</taxon>
        <taxon>Brevibacteriaceae</taxon>
        <taxon>Brevibacterium</taxon>
    </lineage>
</organism>
<dbReference type="EMBL" id="CP093443">
    <property type="protein sequence ID" value="UVI35128.1"/>
    <property type="molecule type" value="Genomic_DNA"/>
</dbReference>
<dbReference type="PANTHER" id="PTHR42791">
    <property type="entry name" value="GNAT FAMILY ACETYLTRANSFERASE"/>
    <property type="match status" value="1"/>
</dbReference>